<keyword evidence="1" id="KW-1133">Transmembrane helix</keyword>
<feature type="transmembrane region" description="Helical" evidence="1">
    <location>
        <begin position="80"/>
        <end position="100"/>
    </location>
</feature>
<gene>
    <name evidence="2" type="ORF">AWB80_03358</name>
</gene>
<keyword evidence="1" id="KW-0472">Membrane</keyword>
<feature type="transmembrane region" description="Helical" evidence="1">
    <location>
        <begin position="50"/>
        <end position="68"/>
    </location>
</feature>
<dbReference type="RefSeq" id="WP_061175790.1">
    <property type="nucleotide sequence ID" value="NZ_FCOE02000009.1"/>
</dbReference>
<comment type="caution">
    <text evidence="2">The sequence shown here is derived from an EMBL/GenBank/DDBJ whole genome shotgun (WGS) entry which is preliminary data.</text>
</comment>
<evidence type="ECO:0000313" key="3">
    <source>
        <dbReference type="Proteomes" id="UP000054911"/>
    </source>
</evidence>
<name>A0A158BCN7_9BURK</name>
<feature type="transmembrane region" description="Helical" evidence="1">
    <location>
        <begin position="120"/>
        <end position="143"/>
    </location>
</feature>
<keyword evidence="3" id="KW-1185">Reference proteome</keyword>
<protein>
    <recommendedName>
        <fullName evidence="4">Intracellular septation protein A</fullName>
    </recommendedName>
</protein>
<proteinExistence type="predicted"/>
<dbReference type="Proteomes" id="UP000054911">
    <property type="component" value="Unassembled WGS sequence"/>
</dbReference>
<evidence type="ECO:0008006" key="4">
    <source>
        <dbReference type="Google" id="ProtNLM"/>
    </source>
</evidence>
<dbReference type="STRING" id="1777141.AWB80_03358"/>
<accession>A0A158BCN7</accession>
<feature type="transmembrane region" description="Helical" evidence="1">
    <location>
        <begin position="150"/>
        <end position="167"/>
    </location>
</feature>
<keyword evidence="1" id="KW-0812">Transmembrane</keyword>
<sequence length="183" mass="19924">MDMLLAFAPFIAFVVIERTVGVTAGLAAGALVSAAMLARDLLSSTRHVKILEIGTFLLFGALTLYALMYGPSWSVAAVRLRVDAGLLLIVLASIALRQPFTMQYAREKVSPELWTSPGFVRVNYAITSAWALAFAVMVGADLLMTYVPSVPHMIGVAITVVALYAAIKFTEWFPQKQREMPRA</sequence>
<dbReference type="OrthoDB" id="3870305at2"/>
<evidence type="ECO:0000256" key="1">
    <source>
        <dbReference type="SAM" id="Phobius"/>
    </source>
</evidence>
<dbReference type="EMBL" id="FCOE02000009">
    <property type="protein sequence ID" value="SAK67845.1"/>
    <property type="molecule type" value="Genomic_DNA"/>
</dbReference>
<reference evidence="2" key="1">
    <citation type="submission" date="2016-01" db="EMBL/GenBank/DDBJ databases">
        <authorList>
            <person name="Peeters C."/>
        </authorList>
    </citation>
    <scope>NUCLEOTIDE SEQUENCE [LARGE SCALE GENOMIC DNA]</scope>
    <source>
        <strain evidence="2">LMG 29323</strain>
    </source>
</reference>
<evidence type="ECO:0000313" key="2">
    <source>
        <dbReference type="EMBL" id="SAK67845.1"/>
    </source>
</evidence>
<dbReference type="AlphaFoldDB" id="A0A158BCN7"/>
<organism evidence="2 3">
    <name type="scientific">Caballeronia pedi</name>
    <dbReference type="NCBI Taxonomy" id="1777141"/>
    <lineage>
        <taxon>Bacteria</taxon>
        <taxon>Pseudomonadati</taxon>
        <taxon>Pseudomonadota</taxon>
        <taxon>Betaproteobacteria</taxon>
        <taxon>Burkholderiales</taxon>
        <taxon>Burkholderiaceae</taxon>
        <taxon>Caballeronia</taxon>
    </lineage>
</organism>